<proteinExistence type="predicted"/>
<dbReference type="Pfam" id="PF17784">
    <property type="entry name" value="Sulfotransfer_4"/>
    <property type="match status" value="1"/>
</dbReference>
<protein>
    <recommendedName>
        <fullName evidence="3">Sulfotransferase family protein</fullName>
    </recommendedName>
</protein>
<dbReference type="Proteomes" id="UP000576393">
    <property type="component" value="Unassembled WGS sequence"/>
</dbReference>
<dbReference type="SUPFAM" id="SSF52540">
    <property type="entry name" value="P-loop containing nucleoside triphosphate hydrolases"/>
    <property type="match status" value="1"/>
</dbReference>
<comment type="caution">
    <text evidence="1">The sequence shown here is derived from an EMBL/GenBank/DDBJ whole genome shotgun (WGS) entry which is preliminary data.</text>
</comment>
<accession>A0A852UXR4</accession>
<evidence type="ECO:0008006" key="3">
    <source>
        <dbReference type="Google" id="ProtNLM"/>
    </source>
</evidence>
<dbReference type="Gene3D" id="3.40.50.300">
    <property type="entry name" value="P-loop containing nucleotide triphosphate hydrolases"/>
    <property type="match status" value="1"/>
</dbReference>
<evidence type="ECO:0000313" key="1">
    <source>
        <dbReference type="EMBL" id="NYF40268.1"/>
    </source>
</evidence>
<keyword evidence="2" id="KW-1185">Reference proteome</keyword>
<dbReference type="RefSeq" id="WP_179819858.1">
    <property type="nucleotide sequence ID" value="NZ_JACCCO010000001.1"/>
</dbReference>
<dbReference type="InterPro" id="IPR040632">
    <property type="entry name" value="Sulfotransfer_4"/>
</dbReference>
<dbReference type="PANTHER" id="PTHR36978">
    <property type="entry name" value="P-LOOP CONTAINING NUCLEOTIDE TRIPHOSPHATE HYDROLASE"/>
    <property type="match status" value="1"/>
</dbReference>
<dbReference type="InterPro" id="IPR027417">
    <property type="entry name" value="P-loop_NTPase"/>
</dbReference>
<sequence length="237" mass="26563">MLKVIGAGFPRTGTSSTKAALERLGFGPCYHMFEILSNPDHVDRWLPAASGEPLDWERVFEGYRSSQDWPASFFWREQAEAYPDAKVVLTVRDPHRWYDSMGTLLANGPGRELPPGMPEGAIAVFQAMARLRPVLDMIGRSVFGETWSFGEKLPSEKVAVEAFHRHVDAVQKSLPADRLLIFDVREGWEPLCDFLGVDVPEGEPFPHLNDSDTMRRMMERLVTEGSVESPFGGGRRG</sequence>
<organism evidence="1 2">
    <name type="scientific">Streptosporangium sandarakinum</name>
    <dbReference type="NCBI Taxonomy" id="1260955"/>
    <lineage>
        <taxon>Bacteria</taxon>
        <taxon>Bacillati</taxon>
        <taxon>Actinomycetota</taxon>
        <taxon>Actinomycetes</taxon>
        <taxon>Streptosporangiales</taxon>
        <taxon>Streptosporangiaceae</taxon>
        <taxon>Streptosporangium</taxon>
    </lineage>
</organism>
<dbReference type="EMBL" id="JACCCO010000001">
    <property type="protein sequence ID" value="NYF40268.1"/>
    <property type="molecule type" value="Genomic_DNA"/>
</dbReference>
<dbReference type="PANTHER" id="PTHR36978:SF4">
    <property type="entry name" value="P-LOOP CONTAINING NUCLEOSIDE TRIPHOSPHATE HYDROLASE PROTEIN"/>
    <property type="match status" value="1"/>
</dbReference>
<gene>
    <name evidence="1" type="ORF">HDA43_002427</name>
</gene>
<evidence type="ECO:0000313" key="2">
    <source>
        <dbReference type="Proteomes" id="UP000576393"/>
    </source>
</evidence>
<dbReference type="AlphaFoldDB" id="A0A852UXR4"/>
<reference evidence="1 2" key="1">
    <citation type="submission" date="2020-07" db="EMBL/GenBank/DDBJ databases">
        <title>Sequencing the genomes of 1000 actinobacteria strains.</title>
        <authorList>
            <person name="Klenk H.-P."/>
        </authorList>
    </citation>
    <scope>NUCLEOTIDE SEQUENCE [LARGE SCALE GENOMIC DNA]</scope>
    <source>
        <strain evidence="1 2">DSM 45763</strain>
    </source>
</reference>
<name>A0A852UXR4_9ACTN</name>